<dbReference type="OrthoDB" id="31778at2"/>
<evidence type="ECO:0000256" key="1">
    <source>
        <dbReference type="ARBA" id="ARBA00023015"/>
    </source>
</evidence>
<dbReference type="Pfam" id="PF09339">
    <property type="entry name" value="HTH_IclR"/>
    <property type="match status" value="1"/>
</dbReference>
<dbReference type="SUPFAM" id="SSF46785">
    <property type="entry name" value="Winged helix' DNA-binding domain"/>
    <property type="match status" value="1"/>
</dbReference>
<protein>
    <recommendedName>
        <fullName evidence="4">HTH-type transcriptional repressor AllR</fullName>
    </recommendedName>
    <alternativeName>
        <fullName evidence="5">Negative regulator of allantoin and glyoxylate utilization operons</fullName>
    </alternativeName>
</protein>
<sequence length="263" mass="29230">MSKFARMTDVLDLFSESDTLLTAEMVAARLQLSRPTAFRYLRELSTAGFLANYSGHYSLGARIIMLDYRIRQSDPLLKAARDPLQRLSEETGFTSFLCRMYNDEVVNVYQQVGRYPAGEAFARGHPMPMFRGAPAQAMLAFLPPARLRKICERHMDDPDLKRLGADWPAQKAHFSGIRKRGYYLSEQELEVGTMGLAVPILMSPVGLVGSIALVFDVERLALINVDGCAALAQRQAIEIAQRLAELAAGTRIEDPCMSAPIQS</sequence>
<keyword evidence="1" id="KW-0805">Transcription regulation</keyword>
<dbReference type="Gene3D" id="3.30.450.40">
    <property type="match status" value="1"/>
</dbReference>
<dbReference type="Proteomes" id="UP000375525">
    <property type="component" value="Unassembled WGS sequence"/>
</dbReference>
<dbReference type="EMBL" id="CABVIH010000029">
    <property type="protein sequence ID" value="VVP44174.1"/>
    <property type="molecule type" value="Genomic_DNA"/>
</dbReference>
<evidence type="ECO:0000313" key="9">
    <source>
        <dbReference type="Proteomes" id="UP000375525"/>
    </source>
</evidence>
<accession>A0A5E7P3A2</accession>
<dbReference type="SUPFAM" id="SSF55781">
    <property type="entry name" value="GAF domain-like"/>
    <property type="match status" value="1"/>
</dbReference>
<evidence type="ECO:0000256" key="3">
    <source>
        <dbReference type="ARBA" id="ARBA00023163"/>
    </source>
</evidence>
<dbReference type="AlphaFoldDB" id="A0A5E7P3A2"/>
<dbReference type="RefSeq" id="WP_150781892.1">
    <property type="nucleotide sequence ID" value="NZ_CABVIH010000029.1"/>
</dbReference>
<organism evidence="8 9">
    <name type="scientific">Pseudomonas fluorescens</name>
    <dbReference type="NCBI Taxonomy" id="294"/>
    <lineage>
        <taxon>Bacteria</taxon>
        <taxon>Pseudomonadati</taxon>
        <taxon>Pseudomonadota</taxon>
        <taxon>Gammaproteobacteria</taxon>
        <taxon>Pseudomonadales</taxon>
        <taxon>Pseudomonadaceae</taxon>
        <taxon>Pseudomonas</taxon>
    </lineage>
</organism>
<dbReference type="GO" id="GO:0003677">
    <property type="term" value="F:DNA binding"/>
    <property type="evidence" value="ECO:0007669"/>
    <property type="project" value="UniProtKB-KW"/>
</dbReference>
<dbReference type="InterPro" id="IPR005471">
    <property type="entry name" value="Tscrpt_reg_IclR_N"/>
</dbReference>
<feature type="domain" description="HTH iclR-type" evidence="6">
    <location>
        <begin position="1"/>
        <end position="61"/>
    </location>
</feature>
<keyword evidence="2" id="KW-0238">DNA-binding</keyword>
<evidence type="ECO:0000256" key="5">
    <source>
        <dbReference type="ARBA" id="ARBA00042627"/>
    </source>
</evidence>
<dbReference type="GO" id="GO:0003700">
    <property type="term" value="F:DNA-binding transcription factor activity"/>
    <property type="evidence" value="ECO:0007669"/>
    <property type="project" value="TreeGrafter"/>
</dbReference>
<gene>
    <name evidence="8" type="ORF">PS880_05005</name>
</gene>
<evidence type="ECO:0000256" key="2">
    <source>
        <dbReference type="ARBA" id="ARBA00023125"/>
    </source>
</evidence>
<keyword evidence="3" id="KW-0804">Transcription</keyword>
<name>A0A5E7P3A2_PSEFL</name>
<dbReference type="GO" id="GO:0045892">
    <property type="term" value="P:negative regulation of DNA-templated transcription"/>
    <property type="evidence" value="ECO:0007669"/>
    <property type="project" value="TreeGrafter"/>
</dbReference>
<dbReference type="PANTHER" id="PTHR30136:SF24">
    <property type="entry name" value="HTH-TYPE TRANSCRIPTIONAL REPRESSOR ALLR"/>
    <property type="match status" value="1"/>
</dbReference>
<dbReference type="InterPro" id="IPR050707">
    <property type="entry name" value="HTH_MetabolicPath_Reg"/>
</dbReference>
<evidence type="ECO:0000256" key="4">
    <source>
        <dbReference type="ARBA" id="ARBA00040379"/>
    </source>
</evidence>
<dbReference type="InterPro" id="IPR036388">
    <property type="entry name" value="WH-like_DNA-bd_sf"/>
</dbReference>
<dbReference type="Pfam" id="PF01614">
    <property type="entry name" value="IclR_C"/>
    <property type="match status" value="1"/>
</dbReference>
<proteinExistence type="predicted"/>
<reference evidence="8 9" key="1">
    <citation type="submission" date="2019-09" db="EMBL/GenBank/DDBJ databases">
        <authorList>
            <person name="Chandra G."/>
            <person name="Truman W A."/>
        </authorList>
    </citation>
    <scope>NUCLEOTIDE SEQUENCE [LARGE SCALE GENOMIC DNA]</scope>
    <source>
        <strain evidence="8">PS880</strain>
    </source>
</reference>
<dbReference type="Gene3D" id="1.10.10.10">
    <property type="entry name" value="Winged helix-like DNA-binding domain superfamily/Winged helix DNA-binding domain"/>
    <property type="match status" value="1"/>
</dbReference>
<evidence type="ECO:0000313" key="8">
    <source>
        <dbReference type="EMBL" id="VVP44174.1"/>
    </source>
</evidence>
<evidence type="ECO:0000259" key="7">
    <source>
        <dbReference type="PROSITE" id="PS51078"/>
    </source>
</evidence>
<evidence type="ECO:0000259" key="6">
    <source>
        <dbReference type="PROSITE" id="PS51077"/>
    </source>
</evidence>
<dbReference type="PANTHER" id="PTHR30136">
    <property type="entry name" value="HELIX-TURN-HELIX TRANSCRIPTIONAL REGULATOR, ICLR FAMILY"/>
    <property type="match status" value="1"/>
</dbReference>
<dbReference type="PROSITE" id="PS51078">
    <property type="entry name" value="ICLR_ED"/>
    <property type="match status" value="1"/>
</dbReference>
<dbReference type="InterPro" id="IPR036390">
    <property type="entry name" value="WH_DNA-bd_sf"/>
</dbReference>
<dbReference type="InterPro" id="IPR014757">
    <property type="entry name" value="Tscrpt_reg_IclR_C"/>
</dbReference>
<dbReference type="InterPro" id="IPR029016">
    <property type="entry name" value="GAF-like_dom_sf"/>
</dbReference>
<dbReference type="SMART" id="SM00346">
    <property type="entry name" value="HTH_ICLR"/>
    <property type="match status" value="1"/>
</dbReference>
<feature type="domain" description="IclR-ED" evidence="7">
    <location>
        <begin position="62"/>
        <end position="245"/>
    </location>
</feature>
<dbReference type="PROSITE" id="PS51077">
    <property type="entry name" value="HTH_ICLR"/>
    <property type="match status" value="1"/>
</dbReference>